<dbReference type="PANTHER" id="PTHR35902:SF6">
    <property type="entry name" value="CONSERVED WITHIN P. AEROPHILUM"/>
    <property type="match status" value="1"/>
</dbReference>
<dbReference type="EMBL" id="CP058910">
    <property type="protein sequence ID" value="QLH79243.1"/>
    <property type="molecule type" value="Genomic_DNA"/>
</dbReference>
<dbReference type="GO" id="GO:0003810">
    <property type="term" value="F:protein-glutamine gamma-glutamyltransferase activity"/>
    <property type="evidence" value="ECO:0007669"/>
    <property type="project" value="InterPro"/>
</dbReference>
<evidence type="ECO:0000313" key="3">
    <source>
        <dbReference type="Proteomes" id="UP000509667"/>
    </source>
</evidence>
<feature type="transmembrane region" description="Helical" evidence="1">
    <location>
        <begin position="570"/>
        <end position="592"/>
    </location>
</feature>
<dbReference type="Proteomes" id="UP000509667">
    <property type="component" value="Chromosome"/>
</dbReference>
<evidence type="ECO:0000256" key="1">
    <source>
        <dbReference type="SAM" id="Phobius"/>
    </source>
</evidence>
<accession>A0A7D5P2E2</accession>
<keyword evidence="3" id="KW-1185">Reference proteome</keyword>
<dbReference type="InterPro" id="IPR036238">
    <property type="entry name" value="Transglutaminase_C_sf"/>
</dbReference>
<name>A0A7D5P2E2_9EURY</name>
<dbReference type="PANTHER" id="PTHR35902">
    <property type="entry name" value="S-LAYER DOMAIN-LIKE PROTEIN-RELATED"/>
    <property type="match status" value="1"/>
</dbReference>
<dbReference type="AlphaFoldDB" id="A0A7D5P2E2"/>
<keyword evidence="1" id="KW-0472">Membrane</keyword>
<dbReference type="SUPFAM" id="SSF49309">
    <property type="entry name" value="Transglutaminase, two C-terminal domains"/>
    <property type="match status" value="2"/>
</dbReference>
<gene>
    <name evidence="2" type="ORF">HZS55_18950</name>
</gene>
<protein>
    <recommendedName>
        <fullName evidence="4">CARDB domain-containing protein</fullName>
    </recommendedName>
</protein>
<dbReference type="GeneID" id="56079987"/>
<organism evidence="2 3">
    <name type="scientific">Halosimplex rubrum</name>
    <dbReference type="NCBI Taxonomy" id="869889"/>
    <lineage>
        <taxon>Archaea</taxon>
        <taxon>Methanobacteriati</taxon>
        <taxon>Methanobacteriota</taxon>
        <taxon>Stenosarchaea group</taxon>
        <taxon>Halobacteria</taxon>
        <taxon>Halobacteriales</taxon>
        <taxon>Haloarculaceae</taxon>
        <taxon>Halosimplex</taxon>
    </lineage>
</organism>
<keyword evidence="1" id="KW-1133">Transmembrane helix</keyword>
<dbReference type="Gene3D" id="2.60.40.10">
    <property type="entry name" value="Immunoglobulins"/>
    <property type="match status" value="4"/>
</dbReference>
<dbReference type="KEGG" id="hrr:HZS55_18950"/>
<proteinExistence type="predicted"/>
<sequence>MNRTKTVALAVLIAVASLPAVAAATNANVTISSVDVSPSEPVPGDEITIEPTIENFDSSSTGYFVDRVRVVRADDGPHPKEYAGVKNIGTVPAGADRTVPLSVSFDEAGTYDLLVNVSGRPTDGGGLTRLSYPVSLTVEERYPQLDVDANDSVAGVRADGSVTVANSLSSPIESVELTVDGENVSITNRREVLATVGSNASRTVEFDYRADDPGRHRVTATLTYTTAGGVTDTVTDTVTVRTETERPQLDIDTNTSIAGLESSGTVTLANGLGAAVTNAELTVAGDGVTVRNDRSVFTRIADGESATAAFDFRPSAAGDHEVTATLSYSTPGGATRTVTETVTVGTDPLRDSVALDLSTREGGNSQAVTVSVLNRGNAPISNVSVRASSPNASVGQALVDRVASGESRTVRLNSTLSGDRAAVDVVATYDVARQRGEASASTALTQTPGTIGLTGLEVVPEGGRLRISGSASNLGTTDAQSVLVSVVDTEAVTPTSPNREYFVGTVPASDFVSFDVYASTRGNVSSVPLEVEYLVDGQRHTRTVEVDAASASRALAAGPDIDANSGGGGFLVPLAIGAVVVVGVLAVVVRAWRASRGGD</sequence>
<evidence type="ECO:0008006" key="4">
    <source>
        <dbReference type="Google" id="ProtNLM"/>
    </source>
</evidence>
<reference evidence="2 3" key="1">
    <citation type="submission" date="2020-07" db="EMBL/GenBank/DDBJ databases">
        <title>Halosimplex pelagicum sp. nov. and Halosimplex rubrum sp. nov., isolated from salted brown alga Laminaria, and emended description of the genus Halosimplex.</title>
        <authorList>
            <person name="Cui H."/>
        </authorList>
    </citation>
    <scope>NUCLEOTIDE SEQUENCE [LARGE SCALE GENOMIC DNA]</scope>
    <source>
        <strain evidence="2 3">R27</strain>
    </source>
</reference>
<keyword evidence="1" id="KW-0812">Transmembrane</keyword>
<dbReference type="InterPro" id="IPR013783">
    <property type="entry name" value="Ig-like_fold"/>
</dbReference>
<dbReference type="OrthoDB" id="65070at2157"/>
<evidence type="ECO:0000313" key="2">
    <source>
        <dbReference type="EMBL" id="QLH79243.1"/>
    </source>
</evidence>
<dbReference type="RefSeq" id="WP_179909113.1">
    <property type="nucleotide sequence ID" value="NZ_CP058910.1"/>
</dbReference>